<sequence>MAKKLTGKDILLLLLYLPGKTDKKNEPIIGRTRLTKMIYIFNKELKNKFDHLDESTLPDFFAYDYGPFSKDLLDDIQFFVNIDFVIEKVEKIQQTTADYEESEYNYNEEIGFGSVKSMENDPPNLYSYRLAEKGIEFVEENILENISKQQKEYLIKFKRKINTLSLDSILSYVYNKYPDAAENSLIRADYIAEAGAKND</sequence>
<accession>A0A1G6NAB5</accession>
<dbReference type="Proteomes" id="UP000324896">
    <property type="component" value="Unassembled WGS sequence"/>
</dbReference>
<proteinExistence type="predicted"/>
<evidence type="ECO:0008006" key="3">
    <source>
        <dbReference type="Google" id="ProtNLM"/>
    </source>
</evidence>
<organism evidence="1 2">
    <name type="scientific">Halanaerobium congolense</name>
    <dbReference type="NCBI Taxonomy" id="54121"/>
    <lineage>
        <taxon>Bacteria</taxon>
        <taxon>Bacillati</taxon>
        <taxon>Bacillota</taxon>
        <taxon>Clostridia</taxon>
        <taxon>Halanaerobiales</taxon>
        <taxon>Halanaerobiaceae</taxon>
        <taxon>Halanaerobium</taxon>
    </lineage>
</organism>
<evidence type="ECO:0000313" key="2">
    <source>
        <dbReference type="Proteomes" id="UP000324896"/>
    </source>
</evidence>
<dbReference type="AlphaFoldDB" id="A0A1G6NAB5"/>
<gene>
    <name evidence="1" type="ORF">SAMN04488597_11113</name>
</gene>
<protein>
    <recommendedName>
        <fullName evidence="3">Antitoxin SocA-like Panacea domain-containing protein</fullName>
    </recommendedName>
</protein>
<dbReference type="EMBL" id="FMYT01000011">
    <property type="protein sequence ID" value="SDC64671.1"/>
    <property type="molecule type" value="Genomic_DNA"/>
</dbReference>
<evidence type="ECO:0000313" key="1">
    <source>
        <dbReference type="EMBL" id="SDC64671.1"/>
    </source>
</evidence>
<name>A0A1G6NAB5_9FIRM</name>
<dbReference type="RefSeq" id="WP_149796785.1">
    <property type="nucleotide sequence ID" value="NZ_FMYT01000011.1"/>
</dbReference>
<reference evidence="1 2" key="1">
    <citation type="submission" date="2016-10" db="EMBL/GenBank/DDBJ databases">
        <authorList>
            <person name="Varghese N."/>
            <person name="Submissions S."/>
        </authorList>
    </citation>
    <scope>NUCLEOTIDE SEQUENCE [LARGE SCALE GENOMIC DNA]</scope>
    <source>
        <strain evidence="1 2">WG10</strain>
    </source>
</reference>